<organism evidence="2 3">
    <name type="scientific">Candidatus Accumulibacter contiguus</name>
    <dbReference type="NCBI Taxonomy" id="2954381"/>
    <lineage>
        <taxon>Bacteria</taxon>
        <taxon>Pseudomonadati</taxon>
        <taxon>Pseudomonadota</taxon>
        <taxon>Betaproteobacteria</taxon>
        <taxon>Candidatus Accumulibacter</taxon>
    </lineage>
</organism>
<dbReference type="PROSITE" id="PS50042">
    <property type="entry name" value="CNMP_BINDING_3"/>
    <property type="match status" value="1"/>
</dbReference>
<dbReference type="Gene3D" id="2.60.120.10">
    <property type="entry name" value="Jelly Rolls"/>
    <property type="match status" value="1"/>
</dbReference>
<dbReference type="Proteomes" id="UP000886469">
    <property type="component" value="Unassembled WGS sequence"/>
</dbReference>
<dbReference type="SUPFAM" id="SSF51206">
    <property type="entry name" value="cAMP-binding domain-like"/>
    <property type="match status" value="1"/>
</dbReference>
<evidence type="ECO:0000259" key="1">
    <source>
        <dbReference type="PROSITE" id="PS50042"/>
    </source>
</evidence>
<dbReference type="CDD" id="cd00038">
    <property type="entry name" value="CAP_ED"/>
    <property type="match status" value="1"/>
</dbReference>
<dbReference type="InterPro" id="IPR018490">
    <property type="entry name" value="cNMP-bd_dom_sf"/>
</dbReference>
<evidence type="ECO:0000313" key="3">
    <source>
        <dbReference type="Proteomes" id="UP000886469"/>
    </source>
</evidence>
<dbReference type="PANTHER" id="PTHR24567">
    <property type="entry name" value="CRP FAMILY TRANSCRIPTIONAL REGULATORY PROTEIN"/>
    <property type="match status" value="1"/>
</dbReference>
<dbReference type="Pfam" id="PF00027">
    <property type="entry name" value="cNMP_binding"/>
    <property type="match status" value="1"/>
</dbReference>
<keyword evidence="3" id="KW-1185">Reference proteome</keyword>
<dbReference type="InterPro" id="IPR000595">
    <property type="entry name" value="cNMP-bd_dom"/>
</dbReference>
<proteinExistence type="predicted"/>
<sequence>MPPSTSRQARAPAPAIRSASCRAARKRCACCSARPGGPTWTATSLSRPAWPNWASTSGRRMPPSGPLRRYWQTNWHPRPSTGPCRPRIASANCSVRAKPGCGTFMSNAGAAANPCSHTDRFAPSSRPSPAKRFVANSGKTIDASFSSLHCSAPARARREAPMKFFSYTNPNEQVTDNLPPASLRPVLREFSDDELDSLDSFVAELRFATGSRIIAAGERNDALLIIVSGSVRITAGETGKAEREVDVLVEGEVFGISSFLDGEASAITATALQSTELLALRRASFAQLAAWRPALAIALLQDLAAYTSRRLRQLQAAC</sequence>
<comment type="caution">
    <text evidence="2">The sequence shown here is derived from an EMBL/GenBank/DDBJ whole genome shotgun (WGS) entry which is preliminary data.</text>
</comment>
<gene>
    <name evidence="2" type="ORF">E4Q08_09955</name>
</gene>
<dbReference type="PANTHER" id="PTHR24567:SF74">
    <property type="entry name" value="HTH-TYPE TRANSCRIPTIONAL REGULATOR ARCR"/>
    <property type="match status" value="1"/>
</dbReference>
<accession>A0ABX1TAE7</accession>
<dbReference type="SMART" id="SM00100">
    <property type="entry name" value="cNMP"/>
    <property type="match status" value="1"/>
</dbReference>
<evidence type="ECO:0000313" key="2">
    <source>
        <dbReference type="EMBL" id="NMQ05565.1"/>
    </source>
</evidence>
<protein>
    <submittedName>
        <fullName evidence="2">Cyclic nucleotide-binding domain-containing protein</fullName>
    </submittedName>
</protein>
<reference evidence="2" key="1">
    <citation type="submission" date="2019-03" db="EMBL/GenBank/DDBJ databases">
        <title>Metabolic reconstructions from genomes of highly enriched 'Candidatus Accumulibacter' and 'Candidatus Competibacter' bioreactor populations.</title>
        <authorList>
            <person name="Annavajhala M.K."/>
            <person name="Welles L."/>
            <person name="Abbas B."/>
            <person name="Sorokin D."/>
            <person name="Park H."/>
            <person name="Van Loosdrecht M."/>
            <person name="Chandran K."/>
        </authorList>
    </citation>
    <scope>NUCLEOTIDE SEQUENCE</scope>
    <source>
        <strain evidence="2">SBR_L</strain>
    </source>
</reference>
<dbReference type="InterPro" id="IPR050397">
    <property type="entry name" value="Env_Response_Regulators"/>
</dbReference>
<feature type="domain" description="Cyclic nucleotide-binding" evidence="1">
    <location>
        <begin position="186"/>
        <end position="288"/>
    </location>
</feature>
<dbReference type="InterPro" id="IPR014710">
    <property type="entry name" value="RmlC-like_jellyroll"/>
</dbReference>
<name>A0ABX1TAE7_9PROT</name>
<dbReference type="EMBL" id="SPMX01000023">
    <property type="protein sequence ID" value="NMQ05565.1"/>
    <property type="molecule type" value="Genomic_DNA"/>
</dbReference>